<reference evidence="2" key="1">
    <citation type="submission" date="2023-06" db="EMBL/GenBank/DDBJ databases">
        <title>Genome-scale phylogeny and comparative genomics of the fungal order Sordariales.</title>
        <authorList>
            <consortium name="Lawrence Berkeley National Laboratory"/>
            <person name="Hensen N."/>
            <person name="Bonometti L."/>
            <person name="Westerberg I."/>
            <person name="Brannstrom I.O."/>
            <person name="Guillou S."/>
            <person name="Cros-Aarteil S."/>
            <person name="Calhoun S."/>
            <person name="Haridas S."/>
            <person name="Kuo A."/>
            <person name="Mondo S."/>
            <person name="Pangilinan J."/>
            <person name="Riley R."/>
            <person name="Labutti K."/>
            <person name="Andreopoulos B."/>
            <person name="Lipzen A."/>
            <person name="Chen C."/>
            <person name="Yanf M."/>
            <person name="Daum C."/>
            <person name="Ng V."/>
            <person name="Clum A."/>
            <person name="Steindorff A."/>
            <person name="Ohm R."/>
            <person name="Martin F."/>
            <person name="Silar P."/>
            <person name="Natvig D."/>
            <person name="Lalanne C."/>
            <person name="Gautier V."/>
            <person name="Ament-Velasquez S.L."/>
            <person name="Kruys A."/>
            <person name="Hutchinson M.I."/>
            <person name="Powell A.J."/>
            <person name="Barry K."/>
            <person name="Miller A.N."/>
            <person name="Grigoriev I.V."/>
            <person name="Debuchy R."/>
            <person name="Gladieux P."/>
            <person name="Thoren M.H."/>
            <person name="Johannesson H."/>
        </authorList>
    </citation>
    <scope>NUCLEOTIDE SEQUENCE</scope>
    <source>
        <strain evidence="2">CBS 540.89</strain>
    </source>
</reference>
<accession>A0AA39ZPC2</accession>
<dbReference type="AlphaFoldDB" id="A0AA39ZPC2"/>
<organism evidence="2 3">
    <name type="scientific">Apiosordaria backusii</name>
    <dbReference type="NCBI Taxonomy" id="314023"/>
    <lineage>
        <taxon>Eukaryota</taxon>
        <taxon>Fungi</taxon>
        <taxon>Dikarya</taxon>
        <taxon>Ascomycota</taxon>
        <taxon>Pezizomycotina</taxon>
        <taxon>Sordariomycetes</taxon>
        <taxon>Sordariomycetidae</taxon>
        <taxon>Sordariales</taxon>
        <taxon>Lasiosphaeriaceae</taxon>
        <taxon>Apiosordaria</taxon>
    </lineage>
</organism>
<name>A0AA39ZPC2_9PEZI</name>
<dbReference type="EMBL" id="JAUKTV010000032">
    <property type="protein sequence ID" value="KAK0701146.1"/>
    <property type="molecule type" value="Genomic_DNA"/>
</dbReference>
<evidence type="ECO:0000313" key="3">
    <source>
        <dbReference type="Proteomes" id="UP001172159"/>
    </source>
</evidence>
<dbReference type="Proteomes" id="UP001172159">
    <property type="component" value="Unassembled WGS sequence"/>
</dbReference>
<protein>
    <submittedName>
        <fullName evidence="2">Uncharacterized protein</fullName>
    </submittedName>
</protein>
<sequence>MDREHSDSIGHHDNNNDNTATRLRRLLESDEGHSTWGSVIYRCIYSPDSDRPWSRLLDALKRYTREALQRYRHDDGATALSKFTLTTIEDSTLLDGSTTHVAREHFRAWSSEAIARE</sequence>
<evidence type="ECO:0000256" key="1">
    <source>
        <dbReference type="SAM" id="MobiDB-lite"/>
    </source>
</evidence>
<comment type="caution">
    <text evidence="2">The sequence shown here is derived from an EMBL/GenBank/DDBJ whole genome shotgun (WGS) entry which is preliminary data.</text>
</comment>
<gene>
    <name evidence="2" type="ORF">B0T21DRAFT_417309</name>
</gene>
<feature type="region of interest" description="Disordered" evidence="1">
    <location>
        <begin position="1"/>
        <end position="23"/>
    </location>
</feature>
<keyword evidence="3" id="KW-1185">Reference proteome</keyword>
<feature type="compositionally biased region" description="Basic and acidic residues" evidence="1">
    <location>
        <begin position="1"/>
        <end position="15"/>
    </location>
</feature>
<evidence type="ECO:0000313" key="2">
    <source>
        <dbReference type="EMBL" id="KAK0701146.1"/>
    </source>
</evidence>
<proteinExistence type="predicted"/>